<evidence type="ECO:0000313" key="3">
    <source>
        <dbReference type="Proteomes" id="UP001140453"/>
    </source>
</evidence>
<sequence length="408" mass="44869">MPPVFRADQVGSLLRPPPLLDLRSKHDITASYDSVTSNPEVEQATKDAVASVVQRQIASSIYPITTGELERSIFYGGFFETLSGFTTLPALPIPSAFRTAFPSVARLQAAGVPTRPGVVATGKITWTKPGYGDSWDLLKTLVQGGEVDLAKCKITIPSPTYQHMQLRPGTAFTAESGYVSDEAYFSDLAAAYRAELRSLYDAGCRNVQIDDPNMTFFVMDSFLDGCRADGVDPDELLDQYVGVHNDCIADLPDDMHIGIHLCRGNMWSGVVEGGIGAGSYERIAERMFKGLNYESFYLEYDDERSGAFEPLRFLPKDKYVVLGLVSTKRTELERMEDLVRRVGEASKVIAKAQGRAVSDVMEECLAVSPQCGFASQSQGGGRGMTQARQWEKLELVRDLARKLWKDAA</sequence>
<dbReference type="InterPro" id="IPR038071">
    <property type="entry name" value="UROD/MetE-like_sf"/>
</dbReference>
<accession>A0A9W8YP05</accession>
<feature type="domain" description="Cobalamin-independent methionine synthase MetE C-terminal/archaeal" evidence="1">
    <location>
        <begin position="181"/>
        <end position="377"/>
    </location>
</feature>
<dbReference type="EMBL" id="JAPEVB010000004">
    <property type="protein sequence ID" value="KAJ4388651.1"/>
    <property type="molecule type" value="Genomic_DNA"/>
</dbReference>
<organism evidence="2 3">
    <name type="scientific">Gnomoniopsis smithogilvyi</name>
    <dbReference type="NCBI Taxonomy" id="1191159"/>
    <lineage>
        <taxon>Eukaryota</taxon>
        <taxon>Fungi</taxon>
        <taxon>Dikarya</taxon>
        <taxon>Ascomycota</taxon>
        <taxon>Pezizomycotina</taxon>
        <taxon>Sordariomycetes</taxon>
        <taxon>Sordariomycetidae</taxon>
        <taxon>Diaporthales</taxon>
        <taxon>Gnomoniaceae</taxon>
        <taxon>Gnomoniopsis</taxon>
    </lineage>
</organism>
<dbReference type="SUPFAM" id="SSF51726">
    <property type="entry name" value="UROD/MetE-like"/>
    <property type="match status" value="1"/>
</dbReference>
<dbReference type="PANTHER" id="PTHR43844:SF2">
    <property type="entry name" value="SYNTHASE, VITAMIN-B12 INDEPENDENT, PUTATIVE (AFU_ORTHOLOGUE AFUA_3G12060)-RELATED"/>
    <property type="match status" value="1"/>
</dbReference>
<dbReference type="Proteomes" id="UP001140453">
    <property type="component" value="Unassembled WGS sequence"/>
</dbReference>
<dbReference type="CDD" id="cd03311">
    <property type="entry name" value="CIMS_C_terminal_like"/>
    <property type="match status" value="1"/>
</dbReference>
<dbReference type="GO" id="GO:0008270">
    <property type="term" value="F:zinc ion binding"/>
    <property type="evidence" value="ECO:0007669"/>
    <property type="project" value="InterPro"/>
</dbReference>
<dbReference type="GO" id="GO:0003871">
    <property type="term" value="F:5-methyltetrahydropteroyltriglutamate-homocysteine S-methyltransferase activity"/>
    <property type="evidence" value="ECO:0007669"/>
    <property type="project" value="InterPro"/>
</dbReference>
<protein>
    <recommendedName>
        <fullName evidence="1">Cobalamin-independent methionine synthase MetE C-terminal/archaeal domain-containing protein</fullName>
    </recommendedName>
</protein>
<gene>
    <name evidence="2" type="ORF">N0V93_006110</name>
</gene>
<dbReference type="AlphaFoldDB" id="A0A9W8YP05"/>
<dbReference type="PANTHER" id="PTHR43844">
    <property type="entry name" value="METHIONINE SYNTHASE"/>
    <property type="match status" value="1"/>
</dbReference>
<dbReference type="InterPro" id="IPR002629">
    <property type="entry name" value="Met_Synth_C/arc"/>
</dbReference>
<name>A0A9W8YP05_9PEZI</name>
<dbReference type="OrthoDB" id="7772923at2759"/>
<evidence type="ECO:0000313" key="2">
    <source>
        <dbReference type="EMBL" id="KAJ4388651.1"/>
    </source>
</evidence>
<dbReference type="GO" id="GO:0009086">
    <property type="term" value="P:methionine biosynthetic process"/>
    <property type="evidence" value="ECO:0007669"/>
    <property type="project" value="InterPro"/>
</dbReference>
<evidence type="ECO:0000259" key="1">
    <source>
        <dbReference type="Pfam" id="PF01717"/>
    </source>
</evidence>
<keyword evidence="3" id="KW-1185">Reference proteome</keyword>
<reference evidence="2" key="1">
    <citation type="submission" date="2022-10" db="EMBL/GenBank/DDBJ databases">
        <title>Tapping the CABI collections for fungal endophytes: first genome assemblies for Collariella, Neodidymelliopsis, Ascochyta clinopodiicola, Didymella pomorum, Didymosphaeria variabile, Neocosmospora piperis and Neocucurbitaria cava.</title>
        <authorList>
            <person name="Hill R."/>
        </authorList>
    </citation>
    <scope>NUCLEOTIDE SEQUENCE</scope>
    <source>
        <strain evidence="2">IMI 355082</strain>
    </source>
</reference>
<proteinExistence type="predicted"/>
<comment type="caution">
    <text evidence="2">The sequence shown here is derived from an EMBL/GenBank/DDBJ whole genome shotgun (WGS) entry which is preliminary data.</text>
</comment>
<dbReference type="Gene3D" id="3.20.20.210">
    <property type="match status" value="1"/>
</dbReference>
<dbReference type="Pfam" id="PF01717">
    <property type="entry name" value="Meth_synt_2"/>
    <property type="match status" value="1"/>
</dbReference>